<organism evidence="1">
    <name type="scientific">marine sediment metagenome</name>
    <dbReference type="NCBI Taxonomy" id="412755"/>
    <lineage>
        <taxon>unclassified sequences</taxon>
        <taxon>metagenomes</taxon>
        <taxon>ecological metagenomes</taxon>
    </lineage>
</organism>
<gene>
    <name evidence="1" type="ORF">LCGC14_1025190</name>
</gene>
<dbReference type="AlphaFoldDB" id="A0A0F9N0T6"/>
<protein>
    <submittedName>
        <fullName evidence="1">Uncharacterized protein</fullName>
    </submittedName>
</protein>
<comment type="caution">
    <text evidence="1">The sequence shown here is derived from an EMBL/GenBank/DDBJ whole genome shotgun (WGS) entry which is preliminary data.</text>
</comment>
<dbReference type="EMBL" id="LAZR01004121">
    <property type="protein sequence ID" value="KKN11569.1"/>
    <property type="molecule type" value="Genomic_DNA"/>
</dbReference>
<sequence length="65" mass="7426">MALLSLLSLASPLKTDYVVLYETLFTEIFGGVIADKLFDYGPMRESYKGACDEILNKIRSKYERK</sequence>
<name>A0A0F9N0T6_9ZZZZ</name>
<proteinExistence type="predicted"/>
<accession>A0A0F9N0T6</accession>
<reference evidence="1" key="1">
    <citation type="journal article" date="2015" name="Nature">
        <title>Complex archaea that bridge the gap between prokaryotes and eukaryotes.</title>
        <authorList>
            <person name="Spang A."/>
            <person name="Saw J.H."/>
            <person name="Jorgensen S.L."/>
            <person name="Zaremba-Niedzwiedzka K."/>
            <person name="Martijn J."/>
            <person name="Lind A.E."/>
            <person name="van Eijk R."/>
            <person name="Schleper C."/>
            <person name="Guy L."/>
            <person name="Ettema T.J."/>
        </authorList>
    </citation>
    <scope>NUCLEOTIDE SEQUENCE</scope>
</reference>
<evidence type="ECO:0000313" key="1">
    <source>
        <dbReference type="EMBL" id="KKN11569.1"/>
    </source>
</evidence>